<dbReference type="InterPro" id="IPR010730">
    <property type="entry name" value="HET"/>
</dbReference>
<reference evidence="2 3" key="1">
    <citation type="submission" date="2024-02" db="EMBL/GenBank/DDBJ databases">
        <title>De novo assembly and annotation of 12 fungi associated with fruit tree decline syndrome in Ontario, Canada.</title>
        <authorList>
            <person name="Sulman M."/>
            <person name="Ellouze W."/>
            <person name="Ilyukhin E."/>
        </authorList>
    </citation>
    <scope>NUCLEOTIDE SEQUENCE [LARGE SCALE GENOMIC DNA]</scope>
    <source>
        <strain evidence="2 3">M1-105</strain>
    </source>
</reference>
<feature type="domain" description="Heterokaryon incompatibility" evidence="1">
    <location>
        <begin position="108"/>
        <end position="258"/>
    </location>
</feature>
<proteinExistence type="predicted"/>
<comment type="caution">
    <text evidence="2">The sequence shown here is derived from an EMBL/GenBank/DDBJ whole genome shotgun (WGS) entry which is preliminary data.</text>
</comment>
<dbReference type="Pfam" id="PF06985">
    <property type="entry name" value="HET"/>
    <property type="match status" value="1"/>
</dbReference>
<accession>A0ABR3TEE7</accession>
<dbReference type="Proteomes" id="UP001521116">
    <property type="component" value="Unassembled WGS sequence"/>
</dbReference>
<dbReference type="PANTHER" id="PTHR33112:SF12">
    <property type="entry name" value="HETEROKARYON INCOMPATIBILITY DOMAIN-CONTAINING PROTEIN"/>
    <property type="match status" value="1"/>
</dbReference>
<keyword evidence="3" id="KW-1185">Reference proteome</keyword>
<name>A0ABR3TEE7_9PEZI</name>
<evidence type="ECO:0000313" key="3">
    <source>
        <dbReference type="Proteomes" id="UP001521116"/>
    </source>
</evidence>
<evidence type="ECO:0000313" key="2">
    <source>
        <dbReference type="EMBL" id="KAL1637812.1"/>
    </source>
</evidence>
<dbReference type="EMBL" id="JAJVDC020000002">
    <property type="protein sequence ID" value="KAL1637812.1"/>
    <property type="molecule type" value="Genomic_DNA"/>
</dbReference>
<protein>
    <recommendedName>
        <fullName evidence="1">Heterokaryon incompatibility domain-containing protein</fullName>
    </recommendedName>
</protein>
<evidence type="ECO:0000259" key="1">
    <source>
        <dbReference type="Pfam" id="PF06985"/>
    </source>
</evidence>
<organism evidence="2 3">
    <name type="scientific">Neofusicoccum ribis</name>
    <dbReference type="NCBI Taxonomy" id="45134"/>
    <lineage>
        <taxon>Eukaryota</taxon>
        <taxon>Fungi</taxon>
        <taxon>Dikarya</taxon>
        <taxon>Ascomycota</taxon>
        <taxon>Pezizomycotina</taxon>
        <taxon>Dothideomycetes</taxon>
        <taxon>Dothideomycetes incertae sedis</taxon>
        <taxon>Botryosphaeriales</taxon>
        <taxon>Botryosphaeriaceae</taxon>
        <taxon>Neofusicoccum</taxon>
    </lineage>
</organism>
<gene>
    <name evidence="2" type="ORF">SLS56_000367</name>
</gene>
<sequence length="367" mass="41745">MDQIILKQFGFSKLKVEYLIETRGNVVGNNILIALPPMGDAERDVGVTVDSQWIDIRKIRRWLDCCDESHVGNCDRALHLDREDSLQNLLLVDVHQACLVSLPITTRYFALLYVWGQLSGSIETRRDNIDSLKQKGAISSDTDAIRLPNTIRDALRLVQSLGGRYLWVDRLSIVQDDISNKNIHVTSMDSIFANAYCTIVACDGGDADWGLRGVGLGPTHRSYSPHILRFPQCALATRINYWSWMHSYHGTRGWTFQEVFLSRRTLIFSKDTVEWQYQKSIWKEDILGDAEGIAYGFPEPVPWMLPLDTWPNVPRWGGLVREYNDRNLTLASDARAAFIGIERSLERSFPGGFIYGLLEFVFDAALL</sequence>
<dbReference type="PANTHER" id="PTHR33112">
    <property type="entry name" value="DOMAIN PROTEIN, PUTATIVE-RELATED"/>
    <property type="match status" value="1"/>
</dbReference>